<dbReference type="EMBL" id="RFKV01000015">
    <property type="protein sequence ID" value="RMD77648.1"/>
    <property type="molecule type" value="Genomic_DNA"/>
</dbReference>
<evidence type="ECO:0000313" key="5">
    <source>
        <dbReference type="EMBL" id="RMD77648.1"/>
    </source>
</evidence>
<evidence type="ECO:0000256" key="4">
    <source>
        <dbReference type="SAM" id="MobiDB-lite"/>
    </source>
</evidence>
<dbReference type="SUPFAM" id="SSF143800">
    <property type="entry name" value="L28p-like"/>
    <property type="match status" value="1"/>
</dbReference>
<dbReference type="GO" id="GO:0003735">
    <property type="term" value="F:structural constituent of ribosome"/>
    <property type="evidence" value="ECO:0007669"/>
    <property type="project" value="InterPro"/>
</dbReference>
<dbReference type="GO" id="GO:1990904">
    <property type="term" value="C:ribonucleoprotein complex"/>
    <property type="evidence" value="ECO:0007669"/>
    <property type="project" value="UniProtKB-KW"/>
</dbReference>
<dbReference type="InterPro" id="IPR034704">
    <property type="entry name" value="Ribosomal_bL28/bL31-like_sf"/>
</dbReference>
<feature type="region of interest" description="Disordered" evidence="4">
    <location>
        <begin position="64"/>
        <end position="101"/>
    </location>
</feature>
<dbReference type="InterPro" id="IPR042105">
    <property type="entry name" value="Ribosomal_bL31_sf"/>
</dbReference>
<dbReference type="InterPro" id="IPR002150">
    <property type="entry name" value="Ribosomal_bL31"/>
</dbReference>
<dbReference type="AlphaFoldDB" id="A0A3M0Z687"/>
<dbReference type="Pfam" id="PF01197">
    <property type="entry name" value="Ribosomal_L31"/>
    <property type="match status" value="1"/>
</dbReference>
<dbReference type="Proteomes" id="UP000269410">
    <property type="component" value="Unassembled WGS sequence"/>
</dbReference>
<dbReference type="GO" id="GO:0006412">
    <property type="term" value="P:translation"/>
    <property type="evidence" value="ECO:0007669"/>
    <property type="project" value="InterPro"/>
</dbReference>
<sequence length="101" mass="11665">MKAEMQEITVVCSSCKTKHTFLSTEKSIHVEICSKCHPFFTGKQVLVDTDNRLQMYKARLEKRSESPVLSKKNKLLKKKKLEPQRANPQKLTLKDMLSSIK</sequence>
<name>A0A3M0Z687_9BACT</name>
<evidence type="ECO:0000256" key="1">
    <source>
        <dbReference type="ARBA" id="ARBA00022980"/>
    </source>
</evidence>
<evidence type="ECO:0000256" key="2">
    <source>
        <dbReference type="ARBA" id="ARBA00023274"/>
    </source>
</evidence>
<gene>
    <name evidence="5" type="primary">rpmE</name>
    <name evidence="5" type="ORF">D6810_00435</name>
</gene>
<dbReference type="NCBIfam" id="TIGR00105">
    <property type="entry name" value="L31"/>
    <property type="match status" value="1"/>
</dbReference>
<dbReference type="PANTHER" id="PTHR33280:SF1">
    <property type="entry name" value="LARGE RIBOSOMAL SUBUNIT PROTEIN BL31C"/>
    <property type="match status" value="1"/>
</dbReference>
<evidence type="ECO:0000313" key="6">
    <source>
        <dbReference type="Proteomes" id="UP000269410"/>
    </source>
</evidence>
<reference evidence="5 6" key="1">
    <citation type="submission" date="2018-10" db="EMBL/GenBank/DDBJ databases">
        <title>Thermophilic Lithotrophy and Phototrophy in an Intertidal, Iron-rich, Geothermal Spring.</title>
        <authorList>
            <person name="Ward L.M."/>
            <person name="Idei A."/>
            <person name="Nakagawa M."/>
            <person name="Ueno Y."/>
            <person name="Fischer W."/>
            <person name="Mcglynn S.E."/>
        </authorList>
    </citation>
    <scope>NUCLEOTIDE SEQUENCE [LARGE SCALE GENOMIC DNA]</scope>
    <source>
        <strain evidence="5">J137</strain>
    </source>
</reference>
<dbReference type="Gene3D" id="4.10.830.30">
    <property type="entry name" value="Ribosomal protein L31"/>
    <property type="match status" value="1"/>
</dbReference>
<comment type="caution">
    <text evidence="5">The sequence shown here is derived from an EMBL/GenBank/DDBJ whole genome shotgun (WGS) entry which is preliminary data.</text>
</comment>
<feature type="compositionally biased region" description="Basic residues" evidence="4">
    <location>
        <begin position="71"/>
        <end position="80"/>
    </location>
</feature>
<comment type="similarity">
    <text evidence="3">Belongs to the bacterial ribosomal protein bL31 family.</text>
</comment>
<accession>A0A3M0Z687</accession>
<dbReference type="PROSITE" id="PS01143">
    <property type="entry name" value="RIBOSOMAL_L31"/>
    <property type="match status" value="1"/>
</dbReference>
<organism evidence="5 6">
    <name type="scientific">Candidatus Dojkabacteria bacterium</name>
    <dbReference type="NCBI Taxonomy" id="2099670"/>
    <lineage>
        <taxon>Bacteria</taxon>
        <taxon>Candidatus Dojkabacteria</taxon>
    </lineage>
</organism>
<proteinExistence type="inferred from homology"/>
<dbReference type="PANTHER" id="PTHR33280">
    <property type="entry name" value="50S RIBOSOMAL PROTEIN L31, CHLOROPLASTIC"/>
    <property type="match status" value="1"/>
</dbReference>
<keyword evidence="2 3" id="KW-0687">Ribonucleoprotein</keyword>
<evidence type="ECO:0000256" key="3">
    <source>
        <dbReference type="RuleBase" id="RU000564"/>
    </source>
</evidence>
<keyword evidence="1 3" id="KW-0689">Ribosomal protein</keyword>
<dbReference type="PRINTS" id="PR01249">
    <property type="entry name" value="RIBOSOMALL31"/>
</dbReference>
<protein>
    <recommendedName>
        <fullName evidence="3">50S ribosomal protein L31</fullName>
    </recommendedName>
</protein>
<dbReference type="GO" id="GO:0005840">
    <property type="term" value="C:ribosome"/>
    <property type="evidence" value="ECO:0007669"/>
    <property type="project" value="UniProtKB-KW"/>
</dbReference>